<dbReference type="Proteomes" id="UP000409147">
    <property type="component" value="Unassembled WGS sequence"/>
</dbReference>
<proteinExistence type="predicted"/>
<accession>A0A564TQP0</accession>
<organism evidence="1 2">
    <name type="scientific">Blautia obeum</name>
    <dbReference type="NCBI Taxonomy" id="40520"/>
    <lineage>
        <taxon>Bacteria</taxon>
        <taxon>Bacillati</taxon>
        <taxon>Bacillota</taxon>
        <taxon>Clostridia</taxon>
        <taxon>Lachnospirales</taxon>
        <taxon>Lachnospiraceae</taxon>
        <taxon>Blautia</taxon>
    </lineage>
</organism>
<name>A0A564TQP0_9FIRM</name>
<evidence type="ECO:0000313" key="1">
    <source>
        <dbReference type="EMBL" id="VUX09579.1"/>
    </source>
</evidence>
<protein>
    <recommendedName>
        <fullName evidence="3">DUF4365 domain-containing protein</fullName>
    </recommendedName>
</protein>
<sequence>MSKNLISSNKIEHRAINALEAIIDEHSTMDHQISANDKEMSWDGCIWIYQKNNGDQSKHNGPSRVPVQIKGHLDPNNKYINAKRITYSVDLDDLMAYATEKGVIYFQIFINDKKKEIFYSSLYPSKIADYLEKAKEKGNKSSISIVFIKLEKDADKLYCVAKQFNDEALKQGSAYTPLVQDRIRIDDFDKIKSISMSVVGAKDSLDAILRLSSGDICLYGKMEDDKYPRPLEWLDDSKFFAGREVDQTISIGEEIFYKKYSCIVDSDGGMCLRLSPNLEIRFSDGKINFNFKVNGDVQSLGNDSKFILRLLEANMFEVEKRPIKYTNPEVSEELRKRLSFLSDMYDTLNMIGFELDKTISQYTEEESKQITWLVNFRKGRANNSVEEGLSRYNWKYGDKYVPLLVSKSGDKIMLDNSVYTNHYAIFIPDGKKDSPGYRMPLFAYHEVDILSNLYKYDYDEFYEQLDNTDINVNTGDALIEFVLTMISVYDQNKDMKFLDLADYLLSKIKPYINEYLFWLNDMQIRIRRRVLQENELQLLAEIPEDDTCVAFGKYVLLGNKEAASKKFDALSKDKRKLYRTYPIYHLFEKL</sequence>
<dbReference type="RefSeq" id="WP_186290946.1">
    <property type="nucleotide sequence ID" value="NZ_CABHNB010000029.1"/>
</dbReference>
<evidence type="ECO:0008006" key="3">
    <source>
        <dbReference type="Google" id="ProtNLM"/>
    </source>
</evidence>
<keyword evidence="2" id="KW-1185">Reference proteome</keyword>
<evidence type="ECO:0000313" key="2">
    <source>
        <dbReference type="Proteomes" id="UP000409147"/>
    </source>
</evidence>
<reference evidence="1 2" key="1">
    <citation type="submission" date="2019-07" db="EMBL/GenBank/DDBJ databases">
        <authorList>
            <person name="Hibberd C M."/>
            <person name="Gehrig L. J."/>
            <person name="Chang H.-W."/>
            <person name="Venkatesh S."/>
        </authorList>
    </citation>
    <scope>NUCLEOTIDE SEQUENCE [LARGE SCALE GENOMIC DNA]</scope>
    <source>
        <strain evidence="1">Ruminococcus_obeum_SSTS_Bg7063</strain>
    </source>
</reference>
<gene>
    <name evidence="1" type="ORF">ROSSTS7063_01906</name>
</gene>
<dbReference type="AlphaFoldDB" id="A0A564TQP0"/>
<dbReference type="EMBL" id="CABHNB010000029">
    <property type="protein sequence ID" value="VUX09579.1"/>
    <property type="molecule type" value="Genomic_DNA"/>
</dbReference>